<reference evidence="2 3" key="1">
    <citation type="submission" date="2016-04" db="EMBL/GenBank/DDBJ databases">
        <title>A degradative enzymes factory behind the ericoid mycorrhizal symbiosis.</title>
        <authorList>
            <consortium name="DOE Joint Genome Institute"/>
            <person name="Martino E."/>
            <person name="Morin E."/>
            <person name="Grelet G."/>
            <person name="Kuo A."/>
            <person name="Kohler A."/>
            <person name="Daghino S."/>
            <person name="Barry K."/>
            <person name="Choi C."/>
            <person name="Cichocki N."/>
            <person name="Clum A."/>
            <person name="Copeland A."/>
            <person name="Hainaut M."/>
            <person name="Haridas S."/>
            <person name="Labutti K."/>
            <person name="Lindquist E."/>
            <person name="Lipzen A."/>
            <person name="Khouja H.-R."/>
            <person name="Murat C."/>
            <person name="Ohm R."/>
            <person name="Olson A."/>
            <person name="Spatafora J."/>
            <person name="Veneault-Fourrey C."/>
            <person name="Henrissat B."/>
            <person name="Grigoriev I."/>
            <person name="Martin F."/>
            <person name="Perotto S."/>
        </authorList>
    </citation>
    <scope>NUCLEOTIDE SEQUENCE [LARGE SCALE GENOMIC DNA]</scope>
    <source>
        <strain evidence="2 3">E</strain>
    </source>
</reference>
<dbReference type="InParanoid" id="A0A2J6TUJ2"/>
<dbReference type="GeneID" id="36590439"/>
<dbReference type="EMBL" id="KZ613743">
    <property type="protein sequence ID" value="PMD66667.1"/>
    <property type="molecule type" value="Genomic_DNA"/>
</dbReference>
<accession>A0A2J6TUJ2</accession>
<sequence length="429" mass="49573">MATPEGVQQKIIAELISEPDEKKTQARLAQANGDKSTVRRLWKESFPELNLQISHNQRWSYEPSEQGENLTVNGSREGRRSPPTNQPQDPQDKQTLERVKVLLNELNARGAQLLNHKWRTEEACSAKEEQLAHYYARTLAIVVMLTKEVVDETDDQYRTTSTNGNRSCSEGFNITEDLESGDPTAFKGDLDRRELEVDYGCSTSDPDLFEGLVDHARHTPWWLGAEGYEDLTVQWFELDEEGREKIAAIERDIVEERDPHTTQCNTKPTTTTHDSCSCGDKCWMLEALERREQMYPKDGLTREEQNAEYTEMVYNNEYQCITGKAQNILKTLEEDNSSRGKHITRKEEQCLKEILALAKGKERDEEPRERERGLRTDEPFDRRIISLRNYCKWVGSRQHFEVDAEVLELTKRLLAAVERQKNEQQACSD</sequence>
<dbReference type="OrthoDB" id="10310862at2759"/>
<gene>
    <name evidence="2" type="ORF">K444DRAFT_624155</name>
</gene>
<dbReference type="Proteomes" id="UP000235371">
    <property type="component" value="Unassembled WGS sequence"/>
</dbReference>
<feature type="region of interest" description="Disordered" evidence="1">
    <location>
        <begin position="57"/>
        <end position="94"/>
    </location>
</feature>
<dbReference type="AlphaFoldDB" id="A0A2J6TUJ2"/>
<feature type="region of interest" description="Disordered" evidence="1">
    <location>
        <begin position="18"/>
        <end position="37"/>
    </location>
</feature>
<dbReference type="RefSeq" id="XP_024743571.1">
    <property type="nucleotide sequence ID" value="XM_024882362.1"/>
</dbReference>
<proteinExistence type="predicted"/>
<organism evidence="2 3">
    <name type="scientific">Hyaloscypha bicolor E</name>
    <dbReference type="NCBI Taxonomy" id="1095630"/>
    <lineage>
        <taxon>Eukaryota</taxon>
        <taxon>Fungi</taxon>
        <taxon>Dikarya</taxon>
        <taxon>Ascomycota</taxon>
        <taxon>Pezizomycotina</taxon>
        <taxon>Leotiomycetes</taxon>
        <taxon>Helotiales</taxon>
        <taxon>Hyaloscyphaceae</taxon>
        <taxon>Hyaloscypha</taxon>
        <taxon>Hyaloscypha bicolor</taxon>
    </lineage>
</organism>
<evidence type="ECO:0000256" key="1">
    <source>
        <dbReference type="SAM" id="MobiDB-lite"/>
    </source>
</evidence>
<keyword evidence="3" id="KW-1185">Reference proteome</keyword>
<evidence type="ECO:0000313" key="3">
    <source>
        <dbReference type="Proteomes" id="UP000235371"/>
    </source>
</evidence>
<name>A0A2J6TUJ2_9HELO</name>
<protein>
    <submittedName>
        <fullName evidence="2">Uncharacterized protein</fullName>
    </submittedName>
</protein>
<evidence type="ECO:0000313" key="2">
    <source>
        <dbReference type="EMBL" id="PMD66667.1"/>
    </source>
</evidence>